<feature type="transmembrane region" description="Helical" evidence="6">
    <location>
        <begin position="120"/>
        <end position="142"/>
    </location>
</feature>
<dbReference type="GO" id="GO:0022857">
    <property type="term" value="F:transmembrane transporter activity"/>
    <property type="evidence" value="ECO:0007669"/>
    <property type="project" value="InterPro"/>
</dbReference>
<keyword evidence="3 6" id="KW-0812">Transmembrane</keyword>
<feature type="transmembrane region" description="Helical" evidence="6">
    <location>
        <begin position="63"/>
        <end position="83"/>
    </location>
</feature>
<dbReference type="OrthoDB" id="117970at2157"/>
<evidence type="ECO:0000313" key="9">
    <source>
        <dbReference type="Proteomes" id="UP000292580"/>
    </source>
</evidence>
<dbReference type="InterPro" id="IPR011701">
    <property type="entry name" value="MFS"/>
</dbReference>
<evidence type="ECO:0000256" key="4">
    <source>
        <dbReference type="ARBA" id="ARBA00022989"/>
    </source>
</evidence>
<feature type="transmembrane region" description="Helical" evidence="6">
    <location>
        <begin position="95"/>
        <end position="113"/>
    </location>
</feature>
<evidence type="ECO:0000256" key="5">
    <source>
        <dbReference type="ARBA" id="ARBA00023136"/>
    </source>
</evidence>
<name>A0A483CPU9_9EURY</name>
<feature type="transmembrane region" description="Helical" evidence="6">
    <location>
        <begin position="223"/>
        <end position="243"/>
    </location>
</feature>
<keyword evidence="9" id="KW-1185">Reference proteome</keyword>
<organism evidence="8 9">
    <name type="scientific">Methanofollis fontis</name>
    <dbReference type="NCBI Taxonomy" id="2052832"/>
    <lineage>
        <taxon>Archaea</taxon>
        <taxon>Methanobacteriati</taxon>
        <taxon>Methanobacteriota</taxon>
        <taxon>Stenosarchaea group</taxon>
        <taxon>Methanomicrobia</taxon>
        <taxon>Methanomicrobiales</taxon>
        <taxon>Methanomicrobiaceae</taxon>
        <taxon>Methanofollis</taxon>
    </lineage>
</organism>
<protein>
    <submittedName>
        <fullName evidence="8">MFS transporter</fullName>
    </submittedName>
</protein>
<feature type="transmembrane region" description="Helical" evidence="6">
    <location>
        <begin position="255"/>
        <end position="287"/>
    </location>
</feature>
<feature type="transmembrane region" description="Helical" evidence="6">
    <location>
        <begin position="299"/>
        <end position="323"/>
    </location>
</feature>
<dbReference type="AlphaFoldDB" id="A0A483CPU9"/>
<keyword evidence="5 6" id="KW-0472">Membrane</keyword>
<dbReference type="Pfam" id="PF07690">
    <property type="entry name" value="MFS_1"/>
    <property type="match status" value="1"/>
</dbReference>
<dbReference type="InterPro" id="IPR020846">
    <property type="entry name" value="MFS_dom"/>
</dbReference>
<dbReference type="RefSeq" id="WP_130647184.1">
    <property type="nucleotide sequence ID" value="NZ_PGCL01000003.1"/>
</dbReference>
<comment type="subcellular location">
    <subcellularLocation>
        <location evidence="1">Cell membrane</location>
        <topology evidence="1">Multi-pass membrane protein</topology>
    </subcellularLocation>
</comment>
<proteinExistence type="predicted"/>
<evidence type="ECO:0000259" key="7">
    <source>
        <dbReference type="PROSITE" id="PS50850"/>
    </source>
</evidence>
<dbReference type="PROSITE" id="PS50850">
    <property type="entry name" value="MFS"/>
    <property type="match status" value="1"/>
</dbReference>
<evidence type="ECO:0000256" key="3">
    <source>
        <dbReference type="ARBA" id="ARBA00022692"/>
    </source>
</evidence>
<dbReference type="InterPro" id="IPR050189">
    <property type="entry name" value="MFS_Efflux_Transporters"/>
</dbReference>
<gene>
    <name evidence="8" type="ORF">CUJ86_08790</name>
</gene>
<feature type="domain" description="Major facilitator superfamily (MFS) profile" evidence="7">
    <location>
        <begin position="1"/>
        <end position="360"/>
    </location>
</feature>
<evidence type="ECO:0000256" key="6">
    <source>
        <dbReference type="SAM" id="Phobius"/>
    </source>
</evidence>
<comment type="caution">
    <text evidence="8">The sequence shown here is derived from an EMBL/GenBank/DDBJ whole genome shotgun (WGS) entry which is preliminary data.</text>
</comment>
<dbReference type="Proteomes" id="UP000292580">
    <property type="component" value="Unassembled WGS sequence"/>
</dbReference>
<feature type="transmembrane region" description="Helical" evidence="6">
    <location>
        <begin position="330"/>
        <end position="347"/>
    </location>
</feature>
<feature type="transmembrane region" description="Helical" evidence="6">
    <location>
        <begin position="148"/>
        <end position="170"/>
    </location>
</feature>
<keyword evidence="2" id="KW-1003">Cell membrane</keyword>
<keyword evidence="4 6" id="KW-1133">Transmembrane helix</keyword>
<reference evidence="8 9" key="1">
    <citation type="submission" date="2017-11" db="EMBL/GenBank/DDBJ databases">
        <title>Isolation and Characterization of Methanofollis Species from Methane Seep Offshore SW Taiwan.</title>
        <authorList>
            <person name="Teng N.-H."/>
            <person name="Lai M.-C."/>
            <person name="Chen S.-C."/>
        </authorList>
    </citation>
    <scope>NUCLEOTIDE SEQUENCE [LARGE SCALE GENOMIC DNA]</scope>
    <source>
        <strain evidence="8 9">FWC-SCC2</strain>
    </source>
</reference>
<evidence type="ECO:0000313" key="8">
    <source>
        <dbReference type="EMBL" id="TAJ44118.1"/>
    </source>
</evidence>
<sequence length="360" mass="36890">MKQRLPILLGVFAIMALSNAVVPVLPALAGGTAVQGAIFSAYFFGAMLTVLPAGILSDRLGRVPLMQGGLLLTVLSGGLIYLFPDPSILLTARSIEGIGAGLFVPAAMSWINLQPDHERLSGNFIAALNVGLVGGLVGAGWIAGQAGIFGGIVLFTVISLLPLLLSLGIVDVGGAVRGGAADFIDIGRDYFWLYISAVILVGATGAVTAIYPEFTGESPTTIGLQLGMMNVATIVTSIASSRVRLAPIPTIRASAVLMAVAVACSFFTPAAFVLIGGIAGVVIIAQINFLSAHPTDQGAIMGLFNASSYGGMTILPFMAGVVAEARGFPAAFLIVTVLAACMALTVGRCRCRTTHSGERV</sequence>
<dbReference type="InterPro" id="IPR036259">
    <property type="entry name" value="MFS_trans_sf"/>
</dbReference>
<dbReference type="EMBL" id="PGCL01000003">
    <property type="protein sequence ID" value="TAJ44118.1"/>
    <property type="molecule type" value="Genomic_DNA"/>
</dbReference>
<dbReference type="PANTHER" id="PTHR43124">
    <property type="entry name" value="PURINE EFFLUX PUMP PBUE"/>
    <property type="match status" value="1"/>
</dbReference>
<accession>A0A483CPU9</accession>
<evidence type="ECO:0000256" key="1">
    <source>
        <dbReference type="ARBA" id="ARBA00004651"/>
    </source>
</evidence>
<feature type="transmembrane region" description="Helical" evidence="6">
    <location>
        <begin position="191"/>
        <end position="211"/>
    </location>
</feature>
<dbReference type="PANTHER" id="PTHR43124:SF9">
    <property type="entry name" value="SUGAR TRANSPORT FAMILY PROTEIN"/>
    <property type="match status" value="1"/>
</dbReference>
<feature type="transmembrane region" description="Helical" evidence="6">
    <location>
        <begin position="36"/>
        <end position="56"/>
    </location>
</feature>
<dbReference type="SUPFAM" id="SSF103473">
    <property type="entry name" value="MFS general substrate transporter"/>
    <property type="match status" value="1"/>
</dbReference>
<dbReference type="GO" id="GO:0005886">
    <property type="term" value="C:plasma membrane"/>
    <property type="evidence" value="ECO:0007669"/>
    <property type="project" value="UniProtKB-SubCell"/>
</dbReference>
<dbReference type="Gene3D" id="1.20.1250.20">
    <property type="entry name" value="MFS general substrate transporter like domains"/>
    <property type="match status" value="1"/>
</dbReference>
<evidence type="ECO:0000256" key="2">
    <source>
        <dbReference type="ARBA" id="ARBA00022475"/>
    </source>
</evidence>